<reference evidence="2 3" key="1">
    <citation type="submission" date="2018-07" db="EMBL/GenBank/DDBJ databases">
        <title>Chitinophaga K2CV101002-2 sp. nov., isolated from a monsoon evergreen broad-leaved forest soil.</title>
        <authorList>
            <person name="Lv Y."/>
        </authorList>
    </citation>
    <scope>NUCLEOTIDE SEQUENCE [LARGE SCALE GENOMIC DNA]</scope>
    <source>
        <strain evidence="2 3">GDMCC 1.1288</strain>
    </source>
</reference>
<dbReference type="OrthoDB" id="5936019at2"/>
<organism evidence="2 3">
    <name type="scientific">Chitinophaga silvatica</name>
    <dbReference type="NCBI Taxonomy" id="2282649"/>
    <lineage>
        <taxon>Bacteria</taxon>
        <taxon>Pseudomonadati</taxon>
        <taxon>Bacteroidota</taxon>
        <taxon>Chitinophagia</taxon>
        <taxon>Chitinophagales</taxon>
        <taxon>Chitinophagaceae</taxon>
        <taxon>Chitinophaga</taxon>
    </lineage>
</organism>
<feature type="transmembrane region" description="Helical" evidence="1">
    <location>
        <begin position="224"/>
        <end position="249"/>
    </location>
</feature>
<feature type="transmembrane region" description="Helical" evidence="1">
    <location>
        <begin position="12"/>
        <end position="34"/>
    </location>
</feature>
<comment type="caution">
    <text evidence="2">The sequence shown here is derived from an EMBL/GenBank/DDBJ whole genome shotgun (WGS) entry which is preliminary data.</text>
</comment>
<proteinExistence type="predicted"/>
<keyword evidence="1" id="KW-0472">Membrane</keyword>
<evidence type="ECO:0000256" key="1">
    <source>
        <dbReference type="SAM" id="Phobius"/>
    </source>
</evidence>
<feature type="transmembrane region" description="Helical" evidence="1">
    <location>
        <begin position="193"/>
        <end position="212"/>
    </location>
</feature>
<feature type="transmembrane region" description="Helical" evidence="1">
    <location>
        <begin position="255"/>
        <end position="274"/>
    </location>
</feature>
<dbReference type="AlphaFoldDB" id="A0A3E1YI35"/>
<dbReference type="RefSeq" id="WP_116974186.1">
    <property type="nucleotide sequence ID" value="NZ_QPMM01000001.1"/>
</dbReference>
<keyword evidence="1" id="KW-0812">Transmembrane</keyword>
<name>A0A3E1YI35_9BACT</name>
<feature type="transmembrane region" description="Helical" evidence="1">
    <location>
        <begin position="286"/>
        <end position="306"/>
    </location>
</feature>
<dbReference type="Proteomes" id="UP000260644">
    <property type="component" value="Unassembled WGS sequence"/>
</dbReference>
<feature type="transmembrane region" description="Helical" evidence="1">
    <location>
        <begin position="46"/>
        <end position="71"/>
    </location>
</feature>
<accession>A0A3E1YI35</accession>
<protein>
    <submittedName>
        <fullName evidence="2">Uncharacterized protein</fullName>
    </submittedName>
</protein>
<feature type="transmembrane region" description="Helical" evidence="1">
    <location>
        <begin position="169"/>
        <end position="187"/>
    </location>
</feature>
<evidence type="ECO:0000313" key="3">
    <source>
        <dbReference type="Proteomes" id="UP000260644"/>
    </source>
</evidence>
<keyword evidence="1" id="KW-1133">Transmembrane helix</keyword>
<gene>
    <name evidence="2" type="ORF">DVR12_04205</name>
</gene>
<keyword evidence="3" id="KW-1185">Reference proteome</keyword>
<sequence length="387" mass="44011">MQTYTYSQTTKVIFCIIVVLLAALSFGAIGYGLYEFIYSRHSPMLFISLIGLGLLAITTGALNDTFATLTIDEFTIKFQSRLYTRELALTSIKGYIINPKNNSVKLYSVVKGQKGISVSPYLKNRSILHEYIFETFTDLTEDENTNEYESVVEKLGDNGPSKIKAAKRTMYVCNAIIISLALLTTYFKQSYSWLHILLFLTLIPLFGVMYYFRGIYTIDEKKDSELPGVFIPVIATTAGLFFATLYVHVLTYKPVFIISGIIALILFVIFVALTREKAVGTKYFRGYYLVYAIMFFGIAYGFTLSINKYLDKEDATVFQTQVTNKRKSKGSRSSSYYVELAPWGPHTRQNEESVPLAFYDSVSKNQPIKVYLHKGFLGIGWYEFENE</sequence>
<dbReference type="EMBL" id="QPMM01000001">
    <property type="protein sequence ID" value="RFS26994.1"/>
    <property type="molecule type" value="Genomic_DNA"/>
</dbReference>
<evidence type="ECO:0000313" key="2">
    <source>
        <dbReference type="EMBL" id="RFS26994.1"/>
    </source>
</evidence>